<feature type="region of interest" description="Disordered" evidence="6">
    <location>
        <begin position="303"/>
        <end position="331"/>
    </location>
</feature>
<dbReference type="InterPro" id="IPR042241">
    <property type="entry name" value="GCP_C_sf"/>
</dbReference>
<keyword evidence="4 5" id="KW-0206">Cytoskeleton</keyword>
<dbReference type="Gene3D" id="1.20.120.1900">
    <property type="entry name" value="Gamma-tubulin complex, C-terminal domain"/>
    <property type="match status" value="1"/>
</dbReference>
<dbReference type="InterPro" id="IPR040457">
    <property type="entry name" value="GCP_C"/>
</dbReference>
<keyword evidence="3 5" id="KW-0493">Microtubule</keyword>
<dbReference type="Pfam" id="PF17681">
    <property type="entry name" value="GCP_N_terminal"/>
    <property type="match status" value="1"/>
</dbReference>
<sequence>MTTSASSGHRASRSIPFTPGRGVKSRGTSAKEYDRNSTRKVMQVNDELDTPVADRTRTDVAQSVPTTSRMVERSPTRDTRPGNSQKASPEWYLSESSFISNPLGGRVPSTTPRKVVQMHSRDHQTSNELAAIKENAVRAEQRVIPLNSVDTQLQDGLLVEDLLYALVGIEGNYIHFESSYKPNDLGNRLNGVLFTTDPDLDPSLRQLVERILPLASYYSSITTFVEQESGLEYGTVMHALCAAIRTQLDEYEDRVSEMESRMTKSPDFTLQHVWLELHPMLQKFSLIHSVTSEIASITHADVLPQADDDDDDDDDDQTSDTSSASYDSNASQLERDRRALLGLDDVVDGAIEGGIVKGGEVLSMLWDRLTRLGGDPDAHVLYLDLFRKASQPYARILLRWITSGQLIDPYEEFFIVEDTRVTQASLESDPTDEYWERRYQLRDVRIIQQKEQDQQEHPPNDHEANQDGRGEFTGGASIPAFLEAWKHKVLSTGKYLNAIRECGIDVSDAQSSRVRTLFGDQDALVARYLSMENDNASILLDDTSFITCLENAYQRANAALLRLLVQDKGIKQRLSSMKHFFFFSQTDFLQDFLDQSEHELRKSVDPQRIRETTLLRLQTHLDMVLNSSDCVGFHDGFKEDLRVNLAKERVYDQLQRIADTKGVIELAKLRERQQAERQHAGARELATYLVQFDVHVQFPVSLVISKKNVLRWQFIHRCLLLLKVVERALSEVWEDQSYGIWRHRDKRPYAGQIGQWQKRIHALRQRMLLLVQQLLAFYTSEILEPNWHDLEKKLRDARSVDQFMKDHFDFLNVCRKQCMLTDYRYLESRVRIQEQCEALQRELDEWILSKDQADAPSAPALSTHSDLITKIEASWTKQSRTFRDVVNLLSTTDNPAALPLAYRLQTLL</sequence>
<feature type="domain" description="Gamma tubulin complex component C-terminal" evidence="7">
    <location>
        <begin position="572"/>
        <end position="904"/>
    </location>
</feature>
<dbReference type="GO" id="GO:0043015">
    <property type="term" value="F:gamma-tubulin binding"/>
    <property type="evidence" value="ECO:0007669"/>
    <property type="project" value="InterPro"/>
</dbReference>
<feature type="compositionally biased region" description="Polar residues" evidence="6">
    <location>
        <begin position="59"/>
        <end position="69"/>
    </location>
</feature>
<dbReference type="GO" id="GO:0005874">
    <property type="term" value="C:microtubule"/>
    <property type="evidence" value="ECO:0007669"/>
    <property type="project" value="UniProtKB-KW"/>
</dbReference>
<feature type="domain" description="Gamma tubulin complex component protein N-terminal" evidence="8">
    <location>
        <begin position="159"/>
        <end position="566"/>
    </location>
</feature>
<comment type="subcellular location">
    <subcellularLocation>
        <location evidence="5">Cytoplasm</location>
        <location evidence="5">Cytoskeleton</location>
        <location evidence="5">Microtubule organizing center</location>
    </subcellularLocation>
</comment>
<dbReference type="EMBL" id="CP118378">
    <property type="protein sequence ID" value="WFD44350.1"/>
    <property type="molecule type" value="Genomic_DNA"/>
</dbReference>
<comment type="similarity">
    <text evidence="1 5">Belongs to the TUBGCP family.</text>
</comment>
<dbReference type="Proteomes" id="UP001214628">
    <property type="component" value="Chromosome 4"/>
</dbReference>
<dbReference type="GO" id="GO:0044732">
    <property type="term" value="C:mitotic spindle pole body"/>
    <property type="evidence" value="ECO:0007669"/>
    <property type="project" value="TreeGrafter"/>
</dbReference>
<feature type="compositionally biased region" description="Acidic residues" evidence="6">
    <location>
        <begin position="306"/>
        <end position="318"/>
    </location>
</feature>
<feature type="region of interest" description="Disordered" evidence="6">
    <location>
        <begin position="1"/>
        <end position="91"/>
    </location>
</feature>
<evidence type="ECO:0000256" key="3">
    <source>
        <dbReference type="ARBA" id="ARBA00022701"/>
    </source>
</evidence>
<dbReference type="GO" id="GO:0007020">
    <property type="term" value="P:microtubule nucleation"/>
    <property type="evidence" value="ECO:0007669"/>
    <property type="project" value="InterPro"/>
</dbReference>
<feature type="compositionally biased region" description="Low complexity" evidence="6">
    <location>
        <begin position="319"/>
        <end position="328"/>
    </location>
</feature>
<name>A0AAF0F8M8_9BASI</name>
<dbReference type="GO" id="GO:0051321">
    <property type="term" value="P:meiotic cell cycle"/>
    <property type="evidence" value="ECO:0007669"/>
    <property type="project" value="TreeGrafter"/>
</dbReference>
<proteinExistence type="inferred from homology"/>
<dbReference type="GO" id="GO:0000930">
    <property type="term" value="C:gamma-tubulin complex"/>
    <property type="evidence" value="ECO:0007669"/>
    <property type="project" value="TreeGrafter"/>
</dbReference>
<dbReference type="GO" id="GO:0031122">
    <property type="term" value="P:cytoplasmic microtubule organization"/>
    <property type="evidence" value="ECO:0007669"/>
    <property type="project" value="TreeGrafter"/>
</dbReference>
<evidence type="ECO:0000313" key="9">
    <source>
        <dbReference type="EMBL" id="WFD44350.1"/>
    </source>
</evidence>
<protein>
    <recommendedName>
        <fullName evidence="5">Spindle pole body component</fullName>
    </recommendedName>
</protein>
<keyword evidence="2 5" id="KW-0963">Cytoplasm</keyword>
<dbReference type="GO" id="GO:0051225">
    <property type="term" value="P:spindle assembly"/>
    <property type="evidence" value="ECO:0007669"/>
    <property type="project" value="TreeGrafter"/>
</dbReference>
<dbReference type="PANTHER" id="PTHR19302">
    <property type="entry name" value="GAMMA TUBULIN COMPLEX PROTEIN"/>
    <property type="match status" value="1"/>
</dbReference>
<evidence type="ECO:0000256" key="1">
    <source>
        <dbReference type="ARBA" id="ARBA00010337"/>
    </source>
</evidence>
<dbReference type="PANTHER" id="PTHR19302:SF13">
    <property type="entry name" value="GAMMA-TUBULIN COMPLEX COMPONENT 2"/>
    <property type="match status" value="1"/>
</dbReference>
<gene>
    <name evidence="9" type="primary">alp4</name>
    <name evidence="9" type="ORF">MPSI1_003018</name>
</gene>
<dbReference type="Pfam" id="PF04130">
    <property type="entry name" value="GCP_C_terminal"/>
    <property type="match status" value="1"/>
</dbReference>
<feature type="region of interest" description="Disordered" evidence="6">
    <location>
        <begin position="450"/>
        <end position="470"/>
    </location>
</feature>
<evidence type="ECO:0000256" key="2">
    <source>
        <dbReference type="ARBA" id="ARBA00022490"/>
    </source>
</evidence>
<keyword evidence="10" id="KW-1185">Reference proteome</keyword>
<organism evidence="9 10">
    <name type="scientific">Malassezia psittaci</name>
    <dbReference type="NCBI Taxonomy" id="1821823"/>
    <lineage>
        <taxon>Eukaryota</taxon>
        <taxon>Fungi</taxon>
        <taxon>Dikarya</taxon>
        <taxon>Basidiomycota</taxon>
        <taxon>Ustilaginomycotina</taxon>
        <taxon>Malasseziomycetes</taxon>
        <taxon>Malasseziales</taxon>
        <taxon>Malasseziaceae</taxon>
        <taxon>Malassezia</taxon>
    </lineage>
</organism>
<evidence type="ECO:0000256" key="5">
    <source>
        <dbReference type="RuleBase" id="RU363050"/>
    </source>
</evidence>
<dbReference type="GO" id="GO:0000278">
    <property type="term" value="P:mitotic cell cycle"/>
    <property type="evidence" value="ECO:0007669"/>
    <property type="project" value="TreeGrafter"/>
</dbReference>
<reference evidence="9" key="1">
    <citation type="submission" date="2023-02" db="EMBL/GenBank/DDBJ databases">
        <title>Mating type loci evolution in Malassezia.</title>
        <authorList>
            <person name="Coelho M.A."/>
        </authorList>
    </citation>
    <scope>NUCLEOTIDE SEQUENCE</scope>
    <source>
        <strain evidence="9">CBS 14136</strain>
    </source>
</reference>
<dbReference type="InterPro" id="IPR041470">
    <property type="entry name" value="GCP_N"/>
</dbReference>
<dbReference type="GO" id="GO:0051011">
    <property type="term" value="F:microtubule minus-end binding"/>
    <property type="evidence" value="ECO:0007669"/>
    <property type="project" value="TreeGrafter"/>
</dbReference>
<evidence type="ECO:0000259" key="8">
    <source>
        <dbReference type="Pfam" id="PF17681"/>
    </source>
</evidence>
<feature type="compositionally biased region" description="Basic and acidic residues" evidence="6">
    <location>
        <begin position="70"/>
        <end position="80"/>
    </location>
</feature>
<dbReference type="GO" id="GO:0000922">
    <property type="term" value="C:spindle pole"/>
    <property type="evidence" value="ECO:0007669"/>
    <property type="project" value="InterPro"/>
</dbReference>
<evidence type="ECO:0000256" key="6">
    <source>
        <dbReference type="SAM" id="MobiDB-lite"/>
    </source>
</evidence>
<dbReference type="InterPro" id="IPR007259">
    <property type="entry name" value="GCP"/>
</dbReference>
<evidence type="ECO:0000259" key="7">
    <source>
        <dbReference type="Pfam" id="PF04130"/>
    </source>
</evidence>
<dbReference type="AlphaFoldDB" id="A0AAF0F8M8"/>
<accession>A0AAF0F8M8</accession>
<evidence type="ECO:0000256" key="4">
    <source>
        <dbReference type="ARBA" id="ARBA00023212"/>
    </source>
</evidence>
<evidence type="ECO:0000313" key="10">
    <source>
        <dbReference type="Proteomes" id="UP001214628"/>
    </source>
</evidence>